<evidence type="ECO:0000313" key="3">
    <source>
        <dbReference type="Proteomes" id="UP000036867"/>
    </source>
</evidence>
<dbReference type="EMBL" id="LILB01000001">
    <property type="protein sequence ID" value="KOO51527.1"/>
    <property type="molecule type" value="Genomic_DNA"/>
</dbReference>
<gene>
    <name evidence="2" type="ORF">AMD00_03395</name>
</gene>
<dbReference type="Proteomes" id="UP000036867">
    <property type="component" value="Unassembled WGS sequence"/>
</dbReference>
<protein>
    <recommendedName>
        <fullName evidence="1">DUF4097 domain-containing protein</fullName>
    </recommendedName>
</protein>
<reference evidence="3" key="1">
    <citation type="submission" date="2015-08" db="EMBL/GenBank/DDBJ databases">
        <title>Fjat-10028 dsm 16317.</title>
        <authorList>
            <person name="Liu B."/>
            <person name="Wang J."/>
            <person name="Zhu Y."/>
            <person name="Liu G."/>
            <person name="Chen Q."/>
            <person name="Chen Z."/>
            <person name="Lan J."/>
            <person name="Che J."/>
            <person name="Ge C."/>
            <person name="Shi H."/>
            <person name="Pan Z."/>
            <person name="Liu X."/>
        </authorList>
    </citation>
    <scope>NUCLEOTIDE SEQUENCE [LARGE SCALE GENOMIC DNA]</scope>
    <source>
        <strain evidence="3">DSM 16317</strain>
    </source>
</reference>
<comment type="caution">
    <text evidence="2">The sequence shown here is derived from an EMBL/GenBank/DDBJ whole genome shotgun (WGS) entry which is preliminary data.</text>
</comment>
<feature type="domain" description="DUF4097" evidence="1">
    <location>
        <begin position="20"/>
        <end position="104"/>
    </location>
</feature>
<evidence type="ECO:0000313" key="2">
    <source>
        <dbReference type="EMBL" id="KOO51527.1"/>
    </source>
</evidence>
<dbReference type="Pfam" id="PF13349">
    <property type="entry name" value="DUF4097"/>
    <property type="match status" value="1"/>
</dbReference>
<dbReference type="AlphaFoldDB" id="A0A0M0LKW4"/>
<proteinExistence type="predicted"/>
<organism evidence="2 3">
    <name type="scientific">Viridibacillus arvi</name>
    <dbReference type="NCBI Taxonomy" id="263475"/>
    <lineage>
        <taxon>Bacteria</taxon>
        <taxon>Bacillati</taxon>
        <taxon>Bacillota</taxon>
        <taxon>Bacilli</taxon>
        <taxon>Bacillales</taxon>
        <taxon>Caryophanaceae</taxon>
        <taxon>Viridibacillus</taxon>
    </lineage>
</organism>
<dbReference type="InterPro" id="IPR025164">
    <property type="entry name" value="Toastrack_DUF4097"/>
</dbReference>
<evidence type="ECO:0000259" key="1">
    <source>
        <dbReference type="Pfam" id="PF13349"/>
    </source>
</evidence>
<name>A0A0M0LKW4_9BACL</name>
<accession>A0A0M0LKW4</accession>
<keyword evidence="3" id="KW-1185">Reference proteome</keyword>
<sequence>MFKLTEWEEKKSVSRQGILQLKINSASADVRVKKSTDDDVHVVLKGRDSTRKKGEYKLKVDNNNGNLEISVKQKTSWGIRFYSSVKLSVELPEKVYDSIHVKTS</sequence>